<proteinExistence type="predicted"/>
<feature type="region of interest" description="Disordered" evidence="1">
    <location>
        <begin position="1"/>
        <end position="56"/>
    </location>
</feature>
<organism evidence="2 3">
    <name type="scientific">Paxillus involutus ATCC 200175</name>
    <dbReference type="NCBI Taxonomy" id="664439"/>
    <lineage>
        <taxon>Eukaryota</taxon>
        <taxon>Fungi</taxon>
        <taxon>Dikarya</taxon>
        <taxon>Basidiomycota</taxon>
        <taxon>Agaricomycotina</taxon>
        <taxon>Agaricomycetes</taxon>
        <taxon>Agaricomycetidae</taxon>
        <taxon>Boletales</taxon>
        <taxon>Paxilineae</taxon>
        <taxon>Paxillaceae</taxon>
        <taxon>Paxillus</taxon>
    </lineage>
</organism>
<sequence>MCFGAPSLRDKAENGDAAAVPSSHNVKRRLDEEHQEDRIPGTTRNVARVRHGEIRP</sequence>
<dbReference type="EMBL" id="KN819355">
    <property type="protein sequence ID" value="KIJ13151.1"/>
    <property type="molecule type" value="Genomic_DNA"/>
</dbReference>
<evidence type="ECO:0000256" key="1">
    <source>
        <dbReference type="SAM" id="MobiDB-lite"/>
    </source>
</evidence>
<reference evidence="3" key="2">
    <citation type="submission" date="2015-01" db="EMBL/GenBank/DDBJ databases">
        <title>Evolutionary Origins and Diversification of the Mycorrhizal Mutualists.</title>
        <authorList>
            <consortium name="DOE Joint Genome Institute"/>
            <consortium name="Mycorrhizal Genomics Consortium"/>
            <person name="Kohler A."/>
            <person name="Kuo A."/>
            <person name="Nagy L.G."/>
            <person name="Floudas D."/>
            <person name="Copeland A."/>
            <person name="Barry K.W."/>
            <person name="Cichocki N."/>
            <person name="Veneault-Fourrey C."/>
            <person name="LaButti K."/>
            <person name="Lindquist E.A."/>
            <person name="Lipzen A."/>
            <person name="Lundell T."/>
            <person name="Morin E."/>
            <person name="Murat C."/>
            <person name="Riley R."/>
            <person name="Ohm R."/>
            <person name="Sun H."/>
            <person name="Tunlid A."/>
            <person name="Henrissat B."/>
            <person name="Grigoriev I.V."/>
            <person name="Hibbett D.S."/>
            <person name="Martin F."/>
        </authorList>
    </citation>
    <scope>NUCLEOTIDE SEQUENCE [LARGE SCALE GENOMIC DNA]</scope>
    <source>
        <strain evidence="3">ATCC 200175</strain>
    </source>
</reference>
<evidence type="ECO:0000313" key="2">
    <source>
        <dbReference type="EMBL" id="KIJ13151.1"/>
    </source>
</evidence>
<dbReference type="HOGENOM" id="CLU_3014799_0_0_1"/>
<accession>A0A0C9U110</accession>
<dbReference type="AlphaFoldDB" id="A0A0C9U110"/>
<keyword evidence="3" id="KW-1185">Reference proteome</keyword>
<feature type="compositionally biased region" description="Basic and acidic residues" evidence="1">
    <location>
        <begin position="28"/>
        <end position="39"/>
    </location>
</feature>
<evidence type="ECO:0000313" key="3">
    <source>
        <dbReference type="Proteomes" id="UP000053647"/>
    </source>
</evidence>
<protein>
    <submittedName>
        <fullName evidence="2">Uncharacterized protein</fullName>
    </submittedName>
</protein>
<reference evidence="2 3" key="1">
    <citation type="submission" date="2014-06" db="EMBL/GenBank/DDBJ databases">
        <authorList>
            <consortium name="DOE Joint Genome Institute"/>
            <person name="Kuo A."/>
            <person name="Kohler A."/>
            <person name="Nagy L.G."/>
            <person name="Floudas D."/>
            <person name="Copeland A."/>
            <person name="Barry K.W."/>
            <person name="Cichocki N."/>
            <person name="Veneault-Fourrey C."/>
            <person name="LaButti K."/>
            <person name="Lindquist E.A."/>
            <person name="Lipzen A."/>
            <person name="Lundell T."/>
            <person name="Morin E."/>
            <person name="Murat C."/>
            <person name="Sun H."/>
            <person name="Tunlid A."/>
            <person name="Henrissat B."/>
            <person name="Grigoriev I.V."/>
            <person name="Hibbett D.S."/>
            <person name="Martin F."/>
            <person name="Nordberg H.P."/>
            <person name="Cantor M.N."/>
            <person name="Hua S.X."/>
        </authorList>
    </citation>
    <scope>NUCLEOTIDE SEQUENCE [LARGE SCALE GENOMIC DNA]</scope>
    <source>
        <strain evidence="2 3">ATCC 200175</strain>
    </source>
</reference>
<gene>
    <name evidence="2" type="ORF">PAXINDRAFT_170775</name>
</gene>
<dbReference type="Proteomes" id="UP000053647">
    <property type="component" value="Unassembled WGS sequence"/>
</dbReference>
<name>A0A0C9U110_PAXIN</name>